<dbReference type="AlphaFoldDB" id="A0A7X2S741"/>
<feature type="transmembrane region" description="Helical" evidence="1">
    <location>
        <begin position="67"/>
        <end position="86"/>
    </location>
</feature>
<keyword evidence="3" id="KW-1185">Reference proteome</keyword>
<name>A0A7X2S741_9BACI</name>
<accession>A0A7X2S741</accession>
<evidence type="ECO:0000256" key="1">
    <source>
        <dbReference type="SAM" id="Phobius"/>
    </source>
</evidence>
<dbReference type="RefSeq" id="WP_155113386.1">
    <property type="nucleotide sequence ID" value="NZ_WMIB01000019.1"/>
</dbReference>
<dbReference type="OrthoDB" id="2870970at2"/>
<comment type="caution">
    <text evidence="2">The sequence shown here is derived from an EMBL/GenBank/DDBJ whole genome shotgun (WGS) entry which is preliminary data.</text>
</comment>
<feature type="transmembrane region" description="Helical" evidence="1">
    <location>
        <begin position="39"/>
        <end position="61"/>
    </location>
</feature>
<dbReference type="EMBL" id="WMIB01000019">
    <property type="protein sequence ID" value="MTH54879.1"/>
    <property type="molecule type" value="Genomic_DNA"/>
</dbReference>
<feature type="transmembrane region" description="Helical" evidence="1">
    <location>
        <begin position="12"/>
        <end position="32"/>
    </location>
</feature>
<keyword evidence="1" id="KW-0812">Transmembrane</keyword>
<evidence type="ECO:0000313" key="3">
    <source>
        <dbReference type="Proteomes" id="UP000434639"/>
    </source>
</evidence>
<proteinExistence type="predicted"/>
<sequence>MLNLHFDLPVLLLAASGMAGILLIVAGFRLYAKNERTSAIPVAYIGLFLASIPILDAASIVKRTSTFWDLTQLVLLSAAVLWLSFFKPKERTGKDA</sequence>
<organism evidence="2 3">
    <name type="scientific">Metabacillus mangrovi</name>
    <dbReference type="NCBI Taxonomy" id="1491830"/>
    <lineage>
        <taxon>Bacteria</taxon>
        <taxon>Bacillati</taxon>
        <taxon>Bacillota</taxon>
        <taxon>Bacilli</taxon>
        <taxon>Bacillales</taxon>
        <taxon>Bacillaceae</taxon>
        <taxon>Metabacillus</taxon>
    </lineage>
</organism>
<keyword evidence="1" id="KW-0472">Membrane</keyword>
<reference evidence="2 3" key="1">
    <citation type="journal article" date="2017" name="Int. J. Syst. Evol. Microbiol.">
        <title>Bacillus mangrovi sp. nov., isolated from a sediment sample from a mangrove forest.</title>
        <authorList>
            <person name="Gupta V."/>
            <person name="Singh P.K."/>
            <person name="Korpole S."/>
            <person name="Tanuku N.R.S."/>
            <person name="Pinnaka A.K."/>
        </authorList>
    </citation>
    <scope>NUCLEOTIDE SEQUENCE [LARGE SCALE GENOMIC DNA]</scope>
    <source>
        <strain evidence="2 3">KCTC 33872</strain>
    </source>
</reference>
<keyword evidence="1" id="KW-1133">Transmembrane helix</keyword>
<evidence type="ECO:0000313" key="2">
    <source>
        <dbReference type="EMBL" id="MTH54879.1"/>
    </source>
</evidence>
<gene>
    <name evidence="2" type="ORF">GKZ89_15865</name>
</gene>
<protein>
    <submittedName>
        <fullName evidence="2">Uncharacterized protein</fullName>
    </submittedName>
</protein>
<dbReference type="Proteomes" id="UP000434639">
    <property type="component" value="Unassembled WGS sequence"/>
</dbReference>